<feature type="domain" description="Peptidase M16 N-terminal" evidence="3">
    <location>
        <begin position="181"/>
        <end position="277"/>
    </location>
</feature>
<dbReference type="EMBL" id="CP001344">
    <property type="protein sequence ID" value="ACL45099.1"/>
    <property type="molecule type" value="Genomic_DNA"/>
</dbReference>
<dbReference type="InterPro" id="IPR011765">
    <property type="entry name" value="Pept_M16_N"/>
</dbReference>
<dbReference type="eggNOG" id="COG0612">
    <property type="taxonomic scope" value="Bacteria"/>
</dbReference>
<dbReference type="GO" id="GO:0046872">
    <property type="term" value="F:metal ion binding"/>
    <property type="evidence" value="ECO:0007669"/>
    <property type="project" value="InterPro"/>
</dbReference>
<dbReference type="InterPro" id="IPR001431">
    <property type="entry name" value="Pept_M16_Zn_BS"/>
</dbReference>
<comment type="similarity">
    <text evidence="1 2">Belongs to the peptidase M16 family.</text>
</comment>
<dbReference type="InterPro" id="IPR007863">
    <property type="entry name" value="Peptidase_M16_C"/>
</dbReference>
<evidence type="ECO:0000313" key="5">
    <source>
        <dbReference type="EMBL" id="ACL45099.1"/>
    </source>
</evidence>
<feature type="domain" description="Peptidase M16 C-terminal" evidence="4">
    <location>
        <begin position="284"/>
        <end position="462"/>
    </location>
</feature>
<gene>
    <name evidence="5" type="ordered locus">Cyan7425_2753</name>
</gene>
<proteinExistence type="inferred from homology"/>
<dbReference type="InterPro" id="IPR050361">
    <property type="entry name" value="MPP/UQCRC_Complex"/>
</dbReference>
<dbReference type="Pfam" id="PF05193">
    <property type="entry name" value="Peptidase_M16_C"/>
    <property type="match status" value="1"/>
</dbReference>
<dbReference type="HOGENOM" id="CLU_009902_1_2_3"/>
<dbReference type="PANTHER" id="PTHR11851">
    <property type="entry name" value="METALLOPROTEASE"/>
    <property type="match status" value="1"/>
</dbReference>
<dbReference type="GO" id="GO:0004222">
    <property type="term" value="F:metalloendopeptidase activity"/>
    <property type="evidence" value="ECO:0007669"/>
    <property type="project" value="InterPro"/>
</dbReference>
<evidence type="ECO:0000259" key="4">
    <source>
        <dbReference type="Pfam" id="PF05193"/>
    </source>
</evidence>
<sequence>MNRQKKIVPGGLSRLANVCRQRLPHSIALLLILLFSLSSANPALARETLPPRSSDTSIQPYLDRAIAQVTDFTLANGIKFIVLERHQAPVVSFLTYADVGGANEPEGQTGVAHYLEHLAFKGTRRIGTKDYSAEAPLLDRLDQLFAQIQAAQVGGQADRVQQLQTEFAQVESLAESYVIQNQMGQIVSQSGGVGLNANTSADATRYFYSFPSNKLELWMSLESERFLEPVFREFFKEKEVILEERRSRSENSPNGRLFEAFLAKAFSTHPYRRPVIGSTEDIRNLTRPNVDQFFATYYVPSNLTIAVVGDVNPQQVKQLAETYFGRYPAAPQPPALKAIEPAQTAPQEVALRLPAQPLYVEGYHIPAISDPDYVVYDLLSSLLSDGRTSRLYDALVIKQKVALAAQGFVGFPGNKYPNLILFYGLTAPGRSLDELATALHQEIERLKTEPVQLEELQRVKNQARVALLRSLDSNSGMAQLLLEYQVKTGDWRNLFKQLEAIAAITPADIQRVARTTFVETNRTIGKILPQPS</sequence>
<dbReference type="Pfam" id="PF00675">
    <property type="entry name" value="Peptidase_M16"/>
    <property type="match status" value="2"/>
</dbReference>
<dbReference type="Gene3D" id="3.30.830.10">
    <property type="entry name" value="Metalloenzyme, LuxS/M16 peptidase-like"/>
    <property type="match status" value="2"/>
</dbReference>
<reference evidence="5" key="1">
    <citation type="submission" date="2009-01" db="EMBL/GenBank/DDBJ databases">
        <title>Complete sequence of chromosome Cyanothece sp. PCC 7425.</title>
        <authorList>
            <consortium name="US DOE Joint Genome Institute"/>
            <person name="Lucas S."/>
            <person name="Copeland A."/>
            <person name="Lapidus A."/>
            <person name="Glavina del Rio T."/>
            <person name="Dalin E."/>
            <person name="Tice H."/>
            <person name="Bruce D."/>
            <person name="Goodwin L."/>
            <person name="Pitluck S."/>
            <person name="Sims D."/>
            <person name="Meineke L."/>
            <person name="Brettin T."/>
            <person name="Detter J.C."/>
            <person name="Han C."/>
            <person name="Larimer F."/>
            <person name="Land M."/>
            <person name="Hauser L."/>
            <person name="Kyrpides N."/>
            <person name="Ovchinnikova G."/>
            <person name="Liberton M."/>
            <person name="Stoeckel J."/>
            <person name="Banerjee A."/>
            <person name="Singh A."/>
            <person name="Page L."/>
            <person name="Sato H."/>
            <person name="Zhao L."/>
            <person name="Sherman L."/>
            <person name="Pakrasi H."/>
            <person name="Richardson P."/>
        </authorList>
    </citation>
    <scope>NUCLEOTIDE SEQUENCE</scope>
    <source>
        <strain evidence="5">PCC 7425</strain>
    </source>
</reference>
<feature type="domain" description="Peptidase M16 N-terminal" evidence="3">
    <location>
        <begin position="82"/>
        <end position="129"/>
    </location>
</feature>
<dbReference type="PROSITE" id="PS00143">
    <property type="entry name" value="INSULINASE"/>
    <property type="match status" value="1"/>
</dbReference>
<dbReference type="AlphaFoldDB" id="B8HKA8"/>
<organism evidence="5">
    <name type="scientific">Cyanothece sp. (strain PCC 7425 / ATCC 29141)</name>
    <dbReference type="NCBI Taxonomy" id="395961"/>
    <lineage>
        <taxon>Bacteria</taxon>
        <taxon>Bacillati</taxon>
        <taxon>Cyanobacteriota</taxon>
        <taxon>Cyanophyceae</taxon>
        <taxon>Gomontiellales</taxon>
        <taxon>Cyanothecaceae</taxon>
        <taxon>Cyanothece</taxon>
    </lineage>
</organism>
<dbReference type="STRING" id="395961.Cyan7425_2753"/>
<dbReference type="SUPFAM" id="SSF63411">
    <property type="entry name" value="LuxS/MPP-like metallohydrolase"/>
    <property type="match status" value="2"/>
</dbReference>
<name>B8HKA8_CYAP4</name>
<dbReference type="GO" id="GO:0006508">
    <property type="term" value="P:proteolysis"/>
    <property type="evidence" value="ECO:0007669"/>
    <property type="project" value="InterPro"/>
</dbReference>
<evidence type="ECO:0000256" key="2">
    <source>
        <dbReference type="RuleBase" id="RU004447"/>
    </source>
</evidence>
<dbReference type="KEGG" id="cyn:Cyan7425_2753"/>
<dbReference type="InterPro" id="IPR011249">
    <property type="entry name" value="Metalloenz_LuxS/M16"/>
</dbReference>
<dbReference type="OrthoDB" id="9811314at2"/>
<protein>
    <submittedName>
        <fullName evidence="5">Peptidase M16 domain protein</fullName>
    </submittedName>
</protein>
<dbReference type="PANTHER" id="PTHR11851:SF49">
    <property type="entry name" value="MITOCHONDRIAL-PROCESSING PEPTIDASE SUBUNIT ALPHA"/>
    <property type="match status" value="1"/>
</dbReference>
<evidence type="ECO:0000256" key="1">
    <source>
        <dbReference type="ARBA" id="ARBA00007261"/>
    </source>
</evidence>
<evidence type="ECO:0000259" key="3">
    <source>
        <dbReference type="Pfam" id="PF00675"/>
    </source>
</evidence>
<accession>B8HKA8</accession>